<comment type="caution">
    <text evidence="1">The sequence shown here is derived from an EMBL/GenBank/DDBJ whole genome shotgun (WGS) entry which is preliminary data.</text>
</comment>
<keyword evidence="2" id="KW-1185">Reference proteome</keyword>
<organism evidence="1 2">
    <name type="scientific">Candidatus Defluviicoccus seviourii</name>
    <dbReference type="NCBI Taxonomy" id="2565273"/>
    <lineage>
        <taxon>Bacteria</taxon>
        <taxon>Pseudomonadati</taxon>
        <taxon>Pseudomonadota</taxon>
        <taxon>Alphaproteobacteria</taxon>
        <taxon>Rhodospirillales</taxon>
        <taxon>Rhodospirillaceae</taxon>
        <taxon>Defluviicoccus</taxon>
    </lineage>
</organism>
<accession>A0A564WAH7</accession>
<dbReference type="Proteomes" id="UP000326641">
    <property type="component" value="Unassembled WGS sequence"/>
</dbReference>
<protein>
    <submittedName>
        <fullName evidence="1">Uncharacterized protein</fullName>
    </submittedName>
</protein>
<sequence length="55" mass="5518">MMSARTGSTAAAVVTGGIQVNMKPLRTNLAPTVFVISIRAVATRIAASTASTVVG</sequence>
<dbReference type="AlphaFoldDB" id="A0A564WAH7"/>
<evidence type="ECO:0000313" key="2">
    <source>
        <dbReference type="Proteomes" id="UP000326641"/>
    </source>
</evidence>
<proteinExistence type="predicted"/>
<name>A0A564WAH7_9PROT</name>
<reference evidence="1" key="1">
    <citation type="submission" date="2018-11" db="EMBL/GenBank/DDBJ databases">
        <authorList>
            <person name="Onetto C."/>
        </authorList>
    </citation>
    <scope>NUCLEOTIDE SEQUENCE [LARGE SCALE GENOMIC DNA]</scope>
</reference>
<evidence type="ECO:0000313" key="1">
    <source>
        <dbReference type="EMBL" id="VUX45279.1"/>
    </source>
</evidence>
<gene>
    <name evidence="1" type="ORF">DF3PA_110013</name>
</gene>
<dbReference type="EMBL" id="UXAT02000003">
    <property type="protein sequence ID" value="VUX45279.1"/>
    <property type="molecule type" value="Genomic_DNA"/>
</dbReference>